<protein>
    <submittedName>
        <fullName evidence="1">Uncharacterized protein</fullName>
    </submittedName>
</protein>
<evidence type="ECO:0000313" key="1">
    <source>
        <dbReference type="EMBL" id="ADC65864.1"/>
    </source>
</evidence>
<reference evidence="1 2" key="2">
    <citation type="journal article" date="2011" name="Stand. Genomic Sci.">
        <title>Complete genome sequence of Ferroglobus placidus AEDII12DO.</title>
        <authorList>
            <person name="Anderson I."/>
            <person name="Risso C."/>
            <person name="Holmes D."/>
            <person name="Lucas S."/>
            <person name="Copeland A."/>
            <person name="Lapidus A."/>
            <person name="Cheng J.F."/>
            <person name="Bruce D."/>
            <person name="Goodwin L."/>
            <person name="Pitluck S."/>
            <person name="Saunders E."/>
            <person name="Brettin T."/>
            <person name="Detter J.C."/>
            <person name="Han C."/>
            <person name="Tapia R."/>
            <person name="Larimer F."/>
            <person name="Land M."/>
            <person name="Hauser L."/>
            <person name="Woyke T."/>
            <person name="Lovley D."/>
            <person name="Kyrpides N."/>
            <person name="Ivanova N."/>
        </authorList>
    </citation>
    <scope>NUCLEOTIDE SEQUENCE [LARGE SCALE GENOMIC DNA]</scope>
    <source>
        <strain evidence="2">DSM 10642 / AEDII12DO</strain>
    </source>
</reference>
<dbReference type="RefSeq" id="WP_012966203.1">
    <property type="nucleotide sequence ID" value="NC_013849.1"/>
</dbReference>
<dbReference type="PaxDb" id="589924-Ferp_1720"/>
<name>D3RZF1_FERPA</name>
<dbReference type="AlphaFoldDB" id="D3RZF1"/>
<keyword evidence="2" id="KW-1185">Reference proteome</keyword>
<dbReference type="KEGG" id="fpl:Ferp_1720"/>
<reference evidence="2" key="1">
    <citation type="submission" date="2010-02" db="EMBL/GenBank/DDBJ databases">
        <title>Complete sequence of Ferroglobus placidus DSM 10642.</title>
        <authorList>
            <consortium name="US DOE Joint Genome Institute"/>
            <person name="Lucas S."/>
            <person name="Copeland A."/>
            <person name="Lapidus A."/>
            <person name="Cheng J.-F."/>
            <person name="Bruce D."/>
            <person name="Goodwin L."/>
            <person name="Pitluck S."/>
            <person name="Saunders E."/>
            <person name="Brettin T."/>
            <person name="Detter J.C."/>
            <person name="Han C."/>
            <person name="Tapia R."/>
            <person name="Larimer F."/>
            <person name="Land M."/>
            <person name="Hauser L."/>
            <person name="Kyrpides N."/>
            <person name="Ivanova N."/>
            <person name="Holmes D."/>
            <person name="Lovley D."/>
            <person name="Kyrpides N."/>
            <person name="Anderson I.J."/>
            <person name="Woyke T."/>
        </authorList>
    </citation>
    <scope>NUCLEOTIDE SEQUENCE [LARGE SCALE GENOMIC DNA]</scope>
    <source>
        <strain evidence="2">DSM 10642 / AEDII12DO</strain>
    </source>
</reference>
<dbReference type="GeneID" id="8779247"/>
<gene>
    <name evidence="1" type="ordered locus">Ferp_1720</name>
</gene>
<evidence type="ECO:0000313" key="2">
    <source>
        <dbReference type="Proteomes" id="UP000002613"/>
    </source>
</evidence>
<dbReference type="Proteomes" id="UP000002613">
    <property type="component" value="Chromosome"/>
</dbReference>
<dbReference type="STRING" id="589924.Ferp_1720"/>
<dbReference type="OrthoDB" id="50519at2157"/>
<dbReference type="eggNOG" id="arCOG04912">
    <property type="taxonomic scope" value="Archaea"/>
</dbReference>
<sequence length="283" mass="32450">MAKPLERRSAKLLAFFLALIMIGSALAIALRGANTTPKREVKLSFDDFTAVTNLPDTPSEIYYFNFRVNDTNLLNLIQAYAKLVMRDPVFRYVKLTGFDSAAFAYYPKTNSYVYLFNTSSKIFASYDRKMKVGEFDVKVKDFYAFCDQVNPALIGTSDVVFNYLENVGKEKENLLKYVPEKNYAFFRAFQGEIVKQLIRLNDSNITVADFYFEGYALNGSKYEKVVAMNFTSNTFFVEESNVTEEYYVFEKGTLSVAVLIDSNFTKLLEAQPEMRSVIIKMEE</sequence>
<proteinExistence type="predicted"/>
<organism evidence="1 2">
    <name type="scientific">Ferroglobus placidus (strain DSM 10642 / AEDII12DO)</name>
    <dbReference type="NCBI Taxonomy" id="589924"/>
    <lineage>
        <taxon>Archaea</taxon>
        <taxon>Methanobacteriati</taxon>
        <taxon>Methanobacteriota</taxon>
        <taxon>Archaeoglobi</taxon>
        <taxon>Archaeoglobales</taxon>
        <taxon>Archaeoglobaceae</taxon>
        <taxon>Ferroglobus</taxon>
    </lineage>
</organism>
<accession>D3RZF1</accession>
<dbReference type="EMBL" id="CP001899">
    <property type="protein sequence ID" value="ADC65864.1"/>
    <property type="molecule type" value="Genomic_DNA"/>
</dbReference>
<dbReference type="HOGENOM" id="CLU_958466_0_0_2"/>